<accession>A0A0G0Q103</accession>
<reference evidence="4 5" key="1">
    <citation type="journal article" date="2015" name="Nature">
        <title>rRNA introns, odd ribosomes, and small enigmatic genomes across a large radiation of phyla.</title>
        <authorList>
            <person name="Brown C.T."/>
            <person name="Hug L.A."/>
            <person name="Thomas B.C."/>
            <person name="Sharon I."/>
            <person name="Castelle C.J."/>
            <person name="Singh A."/>
            <person name="Wilkins M.J."/>
            <person name="Williams K.H."/>
            <person name="Banfield J.F."/>
        </authorList>
    </citation>
    <scope>NUCLEOTIDE SEQUENCE [LARGE SCALE GENOMIC DNA]</scope>
</reference>
<protein>
    <submittedName>
        <fullName evidence="4">Uncharacterized protein</fullName>
    </submittedName>
</protein>
<feature type="compositionally biased region" description="Polar residues" evidence="2">
    <location>
        <begin position="73"/>
        <end position="83"/>
    </location>
</feature>
<evidence type="ECO:0000256" key="3">
    <source>
        <dbReference type="SAM" id="Phobius"/>
    </source>
</evidence>
<name>A0A0G0Q103_9BACT</name>
<keyword evidence="3" id="KW-0812">Transmembrane</keyword>
<keyword evidence="1" id="KW-0175">Coiled coil</keyword>
<gene>
    <name evidence="4" type="ORF">UT64_C0003G0034</name>
</gene>
<evidence type="ECO:0000313" key="5">
    <source>
        <dbReference type="Proteomes" id="UP000034137"/>
    </source>
</evidence>
<feature type="transmembrane region" description="Helical" evidence="3">
    <location>
        <begin position="12"/>
        <end position="33"/>
    </location>
</feature>
<sequence length="410" mass="46425">MLKKLKRPVHSHLAWLAISAVYLPSFFLVNFALAQSQFEQASSSTDPLVQQSAPVQNQPSFSNEQIPPMPPYNQEQPSTSTMPSGMEQRPQFPASNDRPPKSPDQQGQPTCPIGMVCSGNRFNQEYKIDDNRFKEMKRGMQGFANMIKMVEAQTKRLKSKNIAVPEELAAALTQANELREKIKSAKTPEELEGLGDEIQGAVNTIQEWMPKLPMLAEFPRIVKQAEREMAKLNKSYNTDIKKIKIKKIDLAKELAEFKNLIDNQQKVLDEIKALSKTDPEESINRMQLDDVWMKEKIIQIAMNYGKSVSLLNTEIKNAEKIIIKLKAQKNDTSELETNLADIKNQFKEVKTIYSTKPLDSDQLVEAIGDIMDSVQELRNQIQELKGETDFGPSFQVPVKDVVVPKGFLFN</sequence>
<comment type="caution">
    <text evidence="4">The sequence shown here is derived from an EMBL/GenBank/DDBJ whole genome shotgun (WGS) entry which is preliminary data.</text>
</comment>
<proteinExistence type="predicted"/>
<evidence type="ECO:0000313" key="4">
    <source>
        <dbReference type="EMBL" id="KKR33813.1"/>
    </source>
</evidence>
<feature type="compositionally biased region" description="Polar residues" evidence="2">
    <location>
        <begin position="45"/>
        <end position="65"/>
    </location>
</feature>
<keyword evidence="3" id="KW-1133">Transmembrane helix</keyword>
<feature type="coiled-coil region" evidence="1">
    <location>
        <begin position="222"/>
        <end position="274"/>
    </location>
</feature>
<evidence type="ECO:0000256" key="1">
    <source>
        <dbReference type="SAM" id="Coils"/>
    </source>
</evidence>
<feature type="coiled-coil region" evidence="1">
    <location>
        <begin position="308"/>
        <end position="387"/>
    </location>
</feature>
<dbReference type="AlphaFoldDB" id="A0A0G0Q103"/>
<organism evidence="4 5">
    <name type="scientific">Candidatus Falkowbacteria bacterium GW2011_GWF2_39_8</name>
    <dbReference type="NCBI Taxonomy" id="1618642"/>
    <lineage>
        <taxon>Bacteria</taxon>
        <taxon>Candidatus Falkowiibacteriota</taxon>
    </lineage>
</organism>
<dbReference type="Proteomes" id="UP000034137">
    <property type="component" value="Unassembled WGS sequence"/>
</dbReference>
<dbReference type="EMBL" id="LBXO01000003">
    <property type="protein sequence ID" value="KKR33813.1"/>
    <property type="molecule type" value="Genomic_DNA"/>
</dbReference>
<keyword evidence="3" id="KW-0472">Membrane</keyword>
<feature type="region of interest" description="Disordered" evidence="2">
    <location>
        <begin position="45"/>
        <end position="115"/>
    </location>
</feature>
<evidence type="ECO:0000256" key="2">
    <source>
        <dbReference type="SAM" id="MobiDB-lite"/>
    </source>
</evidence>